<organism evidence="2 3">
    <name type="scientific">Cytobacillus horneckiae</name>
    <dbReference type="NCBI Taxonomy" id="549687"/>
    <lineage>
        <taxon>Bacteria</taxon>
        <taxon>Bacillati</taxon>
        <taxon>Bacillota</taxon>
        <taxon>Bacilli</taxon>
        <taxon>Bacillales</taxon>
        <taxon>Bacillaceae</taxon>
        <taxon>Cytobacillus</taxon>
    </lineage>
</organism>
<reference evidence="2 3" key="1">
    <citation type="journal article" date="2010" name="Int. J. Syst. Evol. Microbiol.">
        <title>Bacillus horneckiae sp. nov., isolated from a spacecraft-assembly clean room.</title>
        <authorList>
            <person name="Vaishampayan P."/>
            <person name="Probst A."/>
            <person name="Krishnamurthi S."/>
            <person name="Ghosh S."/>
            <person name="Osman S."/>
            <person name="McDowall A."/>
            <person name="Ruckmani A."/>
            <person name="Mayilraj S."/>
            <person name="Venkateswaran K."/>
        </authorList>
    </citation>
    <scope>NUCLEOTIDE SEQUENCE [LARGE SCALE GENOMIC DNA]</scope>
    <source>
        <strain evidence="3">1PO1SC</strain>
    </source>
</reference>
<proteinExistence type="predicted"/>
<feature type="region of interest" description="Disordered" evidence="1">
    <location>
        <begin position="44"/>
        <end position="65"/>
    </location>
</feature>
<dbReference type="CDD" id="cd00298">
    <property type="entry name" value="ACD_sHsps_p23-like"/>
    <property type="match status" value="1"/>
</dbReference>
<keyword evidence="2" id="KW-0946">Virion</keyword>
<protein>
    <submittedName>
        <fullName evidence="2">Spore coat protein</fullName>
    </submittedName>
</protein>
<dbReference type="RefSeq" id="WP_066199793.1">
    <property type="nucleotide sequence ID" value="NZ_JARMMB010000019.1"/>
</dbReference>
<dbReference type="SUPFAM" id="SSF49764">
    <property type="entry name" value="HSP20-like chaperones"/>
    <property type="match status" value="1"/>
</dbReference>
<keyword evidence="3" id="KW-1185">Reference proteome</keyword>
<evidence type="ECO:0000313" key="3">
    <source>
        <dbReference type="Proteomes" id="UP000233343"/>
    </source>
</evidence>
<gene>
    <name evidence="2" type="ORF">CWS20_04400</name>
</gene>
<dbReference type="AlphaFoldDB" id="A0A2N0ZL50"/>
<accession>A0A2N0ZL50</accession>
<comment type="caution">
    <text evidence="2">The sequence shown here is derived from an EMBL/GenBank/DDBJ whole genome shotgun (WGS) entry which is preliminary data.</text>
</comment>
<dbReference type="EMBL" id="PISD01000008">
    <property type="protein sequence ID" value="PKG30237.1"/>
    <property type="molecule type" value="Genomic_DNA"/>
</dbReference>
<sequence length="156" mass="18603">MFPWNQFPFSKEMKSKMKQMDQAEVNDYVQSMLGKVFPNDIMGNFSRQDSSEDKKEHNANHHRPSKIQYSVFETHKFVFVRIKMKHEKWLKQLKIYHTSNQLIIEHIPEYDDKEIITLPALVNKKGAKADYQDEVLEVKLYKSMDRQLSEIHVTDV</sequence>
<evidence type="ECO:0000256" key="1">
    <source>
        <dbReference type="SAM" id="MobiDB-lite"/>
    </source>
</evidence>
<evidence type="ECO:0000313" key="2">
    <source>
        <dbReference type="EMBL" id="PKG30237.1"/>
    </source>
</evidence>
<feature type="compositionally biased region" description="Basic and acidic residues" evidence="1">
    <location>
        <begin position="49"/>
        <end position="59"/>
    </location>
</feature>
<name>A0A2N0ZL50_9BACI</name>
<keyword evidence="2" id="KW-0167">Capsid protein</keyword>
<dbReference type="InterPro" id="IPR008978">
    <property type="entry name" value="HSP20-like_chaperone"/>
</dbReference>
<dbReference type="Proteomes" id="UP000233343">
    <property type="component" value="Unassembled WGS sequence"/>
</dbReference>